<evidence type="ECO:0000259" key="4">
    <source>
        <dbReference type="Pfam" id="PF22624"/>
    </source>
</evidence>
<accession>A0A3P3R2D3</accession>
<sequence>MKIYRLEISNIKEFKNLTAISEALNFFDIGLVATNTSAFMIKDLENFLKYEEIEKLDAYKSEVSKMNFAVSRSILNKSFETILDIPFADVIVLRDKYHKPYIKNQNGIKFNISHTDGYVVIGFSKRELGIDIEKVNYDFEFEDILENCFTFREINNIGFDASMFYKYWTAKEAYLKYEGCGLIRSPKEIEVIHMDDHQIIKIEDKIKRTNKDLITLNLSSGKYFVAICI</sequence>
<dbReference type="OrthoDB" id="9808281at2"/>
<dbReference type="AlphaFoldDB" id="A0A3P3R2D3"/>
<dbReference type="SUPFAM" id="SSF56214">
    <property type="entry name" value="4'-phosphopantetheinyl transferase"/>
    <property type="match status" value="2"/>
</dbReference>
<protein>
    <submittedName>
        <fullName evidence="5">4'-phosphopantetheinyl transferase superfamily protein</fullName>
    </submittedName>
</protein>
<evidence type="ECO:0000313" key="5">
    <source>
        <dbReference type="EMBL" id="RRJ26810.1"/>
    </source>
</evidence>
<dbReference type="InterPro" id="IPR055066">
    <property type="entry name" value="AASDHPPT_N"/>
</dbReference>
<dbReference type="GO" id="GO:0000287">
    <property type="term" value="F:magnesium ion binding"/>
    <property type="evidence" value="ECO:0007669"/>
    <property type="project" value="InterPro"/>
</dbReference>
<keyword evidence="2 5" id="KW-0808">Transferase</keyword>
<reference evidence="5 6" key="1">
    <citation type="submission" date="2018-11" db="EMBL/GenBank/DDBJ databases">
        <title>Genome sequencing of Lachnoanaerobaculum sp. KCOM 2030 (= ChDC B114).</title>
        <authorList>
            <person name="Kook J.-K."/>
            <person name="Park S.-N."/>
            <person name="Lim Y.K."/>
        </authorList>
    </citation>
    <scope>NUCLEOTIDE SEQUENCE [LARGE SCALE GENOMIC DNA]</scope>
    <source>
        <strain evidence="5 6">KCOM 2030</strain>
    </source>
</reference>
<proteinExistence type="inferred from homology"/>
<dbReference type="GO" id="GO:0019878">
    <property type="term" value="P:lysine biosynthetic process via aminoadipic acid"/>
    <property type="evidence" value="ECO:0007669"/>
    <property type="project" value="TreeGrafter"/>
</dbReference>
<dbReference type="InterPro" id="IPR050559">
    <property type="entry name" value="P-Pant_transferase_sf"/>
</dbReference>
<dbReference type="GO" id="GO:0008897">
    <property type="term" value="F:holo-[acyl-carrier-protein] synthase activity"/>
    <property type="evidence" value="ECO:0007669"/>
    <property type="project" value="InterPro"/>
</dbReference>
<comment type="similarity">
    <text evidence="1">Belongs to the P-Pant transferase superfamily. Gsp/Sfp/HetI/AcpT family.</text>
</comment>
<dbReference type="GO" id="GO:0005829">
    <property type="term" value="C:cytosol"/>
    <property type="evidence" value="ECO:0007669"/>
    <property type="project" value="TreeGrafter"/>
</dbReference>
<comment type="caution">
    <text evidence="5">The sequence shown here is derived from an EMBL/GenBank/DDBJ whole genome shotgun (WGS) entry which is preliminary data.</text>
</comment>
<dbReference type="Gene3D" id="3.90.470.20">
    <property type="entry name" value="4'-phosphopantetheinyl transferase domain"/>
    <property type="match status" value="2"/>
</dbReference>
<evidence type="ECO:0000313" key="6">
    <source>
        <dbReference type="Proteomes" id="UP000272490"/>
    </source>
</evidence>
<evidence type="ECO:0000259" key="3">
    <source>
        <dbReference type="Pfam" id="PF01648"/>
    </source>
</evidence>
<dbReference type="Pfam" id="PF01648">
    <property type="entry name" value="ACPS"/>
    <property type="match status" value="1"/>
</dbReference>
<dbReference type="Pfam" id="PF22624">
    <property type="entry name" value="AASDHPPT_N"/>
    <property type="match status" value="1"/>
</dbReference>
<evidence type="ECO:0000256" key="2">
    <source>
        <dbReference type="ARBA" id="ARBA00022679"/>
    </source>
</evidence>
<dbReference type="PANTHER" id="PTHR12215:SF10">
    <property type="entry name" value="L-AMINOADIPATE-SEMIALDEHYDE DEHYDROGENASE-PHOSPHOPANTETHEINYL TRANSFERASE"/>
    <property type="match status" value="1"/>
</dbReference>
<name>A0A3P3R2D3_9FIRM</name>
<dbReference type="PANTHER" id="PTHR12215">
    <property type="entry name" value="PHOSPHOPANTETHEINE TRANSFERASE"/>
    <property type="match status" value="1"/>
</dbReference>
<dbReference type="RefSeq" id="WP_128673178.1">
    <property type="nucleotide sequence ID" value="NZ_RRCO01000001.1"/>
</dbReference>
<dbReference type="Proteomes" id="UP000272490">
    <property type="component" value="Unassembled WGS sequence"/>
</dbReference>
<feature type="domain" description="4'-phosphopantetheinyl transferase" evidence="3">
    <location>
        <begin position="128"/>
        <end position="228"/>
    </location>
</feature>
<feature type="domain" description="4'-phosphopantetheinyl transferase N-terminal" evidence="4">
    <location>
        <begin position="47"/>
        <end position="121"/>
    </location>
</feature>
<dbReference type="EMBL" id="RRCO01000001">
    <property type="protein sequence ID" value="RRJ26810.1"/>
    <property type="molecule type" value="Genomic_DNA"/>
</dbReference>
<keyword evidence="6" id="KW-1185">Reference proteome</keyword>
<gene>
    <name evidence="5" type="ORF">EHV10_01995</name>
</gene>
<organism evidence="5 6">
    <name type="scientific">Lachnoanaerobaculum gingivalis</name>
    <dbReference type="NCBI Taxonomy" id="2490855"/>
    <lineage>
        <taxon>Bacteria</taxon>
        <taxon>Bacillati</taxon>
        <taxon>Bacillota</taxon>
        <taxon>Clostridia</taxon>
        <taxon>Lachnospirales</taxon>
        <taxon>Lachnospiraceae</taxon>
        <taxon>Lachnoanaerobaculum</taxon>
    </lineage>
</organism>
<dbReference type="InterPro" id="IPR008278">
    <property type="entry name" value="4-PPantetheinyl_Trfase_dom"/>
</dbReference>
<dbReference type="InterPro" id="IPR037143">
    <property type="entry name" value="4-PPantetheinyl_Trfase_dom_sf"/>
</dbReference>
<evidence type="ECO:0000256" key="1">
    <source>
        <dbReference type="ARBA" id="ARBA00010990"/>
    </source>
</evidence>